<protein>
    <submittedName>
        <fullName evidence="1">Uncharacterized protein</fullName>
    </submittedName>
</protein>
<proteinExistence type="predicted"/>
<name>A0ACC3NVN8_9PEZI</name>
<gene>
    <name evidence="1" type="ORF">LTR37_001176</name>
</gene>
<evidence type="ECO:0000313" key="1">
    <source>
        <dbReference type="EMBL" id="KAK3724054.1"/>
    </source>
</evidence>
<keyword evidence="2" id="KW-1185">Reference proteome</keyword>
<dbReference type="Proteomes" id="UP001281147">
    <property type="component" value="Unassembled WGS sequence"/>
</dbReference>
<comment type="caution">
    <text evidence="1">The sequence shown here is derived from an EMBL/GenBank/DDBJ whole genome shotgun (WGS) entry which is preliminary data.</text>
</comment>
<dbReference type="EMBL" id="JAUTXU010000006">
    <property type="protein sequence ID" value="KAK3724054.1"/>
    <property type="molecule type" value="Genomic_DNA"/>
</dbReference>
<sequence length="290" mass="30210">MRLSLATIALLAGSAVTTPLLPRSDSAPATTVLVPSDTVPSSPPSSPTVAASAGLASSPADVAIIATVYEKEVLNEAFTTPTIPTTGCVLASIPQFTDTQTLPDGSLRPAVIPEGLYCECAANSGRHEIPSTSYNTLGTMFLYCGNVGTAPVPTLISTATPVPNPGDPENPSWADVSCSYGSLPDITSDPWLQWNDSGADAAWSQMVAAWDDSNQEDTSFVDFLRNFFHAKPNLDCDIIGAANCDGTVQCGEHAFPNAPVSAPAGYMYGLLSLPLVLSFTSDLLTEPPEL</sequence>
<organism evidence="1 2">
    <name type="scientific">Vermiconidia calcicola</name>
    <dbReference type="NCBI Taxonomy" id="1690605"/>
    <lineage>
        <taxon>Eukaryota</taxon>
        <taxon>Fungi</taxon>
        <taxon>Dikarya</taxon>
        <taxon>Ascomycota</taxon>
        <taxon>Pezizomycotina</taxon>
        <taxon>Dothideomycetes</taxon>
        <taxon>Dothideomycetidae</taxon>
        <taxon>Mycosphaerellales</taxon>
        <taxon>Extremaceae</taxon>
        <taxon>Vermiconidia</taxon>
    </lineage>
</organism>
<accession>A0ACC3NVN8</accession>
<evidence type="ECO:0000313" key="2">
    <source>
        <dbReference type="Proteomes" id="UP001281147"/>
    </source>
</evidence>
<reference evidence="1" key="1">
    <citation type="submission" date="2023-07" db="EMBL/GenBank/DDBJ databases">
        <title>Black Yeasts Isolated from many extreme environments.</title>
        <authorList>
            <person name="Coleine C."/>
            <person name="Stajich J.E."/>
            <person name="Selbmann L."/>
        </authorList>
    </citation>
    <scope>NUCLEOTIDE SEQUENCE</scope>
    <source>
        <strain evidence="1">CCFEE 5714</strain>
    </source>
</reference>